<protein>
    <submittedName>
        <fullName evidence="1">Uncharacterized protein</fullName>
    </submittedName>
</protein>
<proteinExistence type="predicted"/>
<gene>
    <name evidence="1" type="ORF">DNF11_2059</name>
</gene>
<accession>A0A3G2S6S1</accession>
<evidence type="ECO:0000313" key="1">
    <source>
        <dbReference type="EMBL" id="AYO43009.1"/>
    </source>
</evidence>
<reference evidence="1 2" key="1">
    <citation type="submission" date="2018-10" db="EMBL/GenBank/DDBJ databases">
        <title>Complete genome sequence of Malassezia restricta CBS 7877.</title>
        <authorList>
            <person name="Morand S.C."/>
            <person name="Bertignac M."/>
            <person name="Iltis A."/>
            <person name="Kolder I."/>
            <person name="Pirovano W."/>
            <person name="Jourdain R."/>
            <person name="Clavaud C."/>
        </authorList>
    </citation>
    <scope>NUCLEOTIDE SEQUENCE [LARGE SCALE GENOMIC DNA]</scope>
    <source>
        <strain evidence="1 2">CBS 7877</strain>
    </source>
</reference>
<keyword evidence="2" id="KW-1185">Reference proteome</keyword>
<sequence length="363" mass="40773">MDDGAWLNWPSDVWDDEDTSHRRRAREERMRNAFLQARATYDAKRDTDEWFMEGLSYDALPHTHLDAKTQQRIQMCIEYMYYKQRYAEAFAWSVCLLRRMHVLGTSVVWTDGLPSFPTELPHDKTSWSMAHSAVARETLDTALRCVLHFHTSDHGDIDCLVAAALDRVQLDPAAYQGMAHDEQKRKECAWTTTPGLAMTLGDVCMHMQYTRCALESYALVMGMRGAQWYVCKAVAQALSRIAEPTKKAQNTLLMLAQATSVCALQSCPPSRRTSMAHEIVSGQLVGSSQPVHGDPDGTDCGLSEAAMTGILWALQKRGGPALLASRLPTFMAMAQQYLRDTSTPWMACHDESLEKTWSSARAL</sequence>
<organism evidence="1 2">
    <name type="scientific">Malassezia restricta (strain ATCC 96810 / NBRC 103918 / CBS 7877)</name>
    <name type="common">Seborrheic dermatitis infection agent</name>
    <dbReference type="NCBI Taxonomy" id="425264"/>
    <lineage>
        <taxon>Eukaryota</taxon>
        <taxon>Fungi</taxon>
        <taxon>Dikarya</taxon>
        <taxon>Basidiomycota</taxon>
        <taxon>Ustilaginomycotina</taxon>
        <taxon>Malasseziomycetes</taxon>
        <taxon>Malasseziales</taxon>
        <taxon>Malasseziaceae</taxon>
        <taxon>Malassezia</taxon>
    </lineage>
</organism>
<evidence type="ECO:0000313" key="2">
    <source>
        <dbReference type="Proteomes" id="UP000269793"/>
    </source>
</evidence>
<dbReference type="Proteomes" id="UP000269793">
    <property type="component" value="Chromosome III"/>
</dbReference>
<dbReference type="AlphaFoldDB" id="A0A3G2S6S1"/>
<name>A0A3G2S6S1_MALR7</name>
<dbReference type="VEuPathDB" id="FungiDB:DNF11_2059"/>
<dbReference type="EMBL" id="CP033150">
    <property type="protein sequence ID" value="AYO43009.1"/>
    <property type="molecule type" value="Genomic_DNA"/>
</dbReference>
<dbReference type="OrthoDB" id="3353155at2759"/>